<keyword evidence="1" id="KW-0597">Phosphoprotein</keyword>
<proteinExistence type="predicted"/>
<organism evidence="3 4">
    <name type="scientific">Dyadobacter luteus</name>
    <dbReference type="NCBI Taxonomy" id="2259619"/>
    <lineage>
        <taxon>Bacteria</taxon>
        <taxon>Pseudomonadati</taxon>
        <taxon>Bacteroidota</taxon>
        <taxon>Cytophagia</taxon>
        <taxon>Cytophagales</taxon>
        <taxon>Spirosomataceae</taxon>
        <taxon>Dyadobacter</taxon>
    </lineage>
</organism>
<dbReference type="Pfam" id="PF00072">
    <property type="entry name" value="Response_reg"/>
    <property type="match status" value="1"/>
</dbReference>
<dbReference type="Proteomes" id="UP000256373">
    <property type="component" value="Unassembled WGS sequence"/>
</dbReference>
<dbReference type="GO" id="GO:0000160">
    <property type="term" value="P:phosphorelay signal transduction system"/>
    <property type="evidence" value="ECO:0007669"/>
    <property type="project" value="InterPro"/>
</dbReference>
<dbReference type="SUPFAM" id="SSF52172">
    <property type="entry name" value="CheY-like"/>
    <property type="match status" value="1"/>
</dbReference>
<comment type="caution">
    <text evidence="3">The sequence shown here is derived from an EMBL/GenBank/DDBJ whole genome shotgun (WGS) entry which is preliminary data.</text>
</comment>
<keyword evidence="4" id="KW-1185">Reference proteome</keyword>
<dbReference type="RefSeq" id="WP_115828616.1">
    <property type="nucleotide sequence ID" value="NZ_QNUL01000001.1"/>
</dbReference>
<evidence type="ECO:0000313" key="4">
    <source>
        <dbReference type="Proteomes" id="UP000256373"/>
    </source>
</evidence>
<name>A0A3D8YHK8_9BACT</name>
<dbReference type="OrthoDB" id="1524091at2"/>
<dbReference type="SMART" id="SM00448">
    <property type="entry name" value="REC"/>
    <property type="match status" value="1"/>
</dbReference>
<dbReference type="PANTHER" id="PTHR44520">
    <property type="entry name" value="RESPONSE REGULATOR RCP1-RELATED"/>
    <property type="match status" value="1"/>
</dbReference>
<evidence type="ECO:0000259" key="2">
    <source>
        <dbReference type="PROSITE" id="PS50110"/>
    </source>
</evidence>
<dbReference type="PROSITE" id="PS50110">
    <property type="entry name" value="RESPONSE_REGULATORY"/>
    <property type="match status" value="1"/>
</dbReference>
<dbReference type="InterPro" id="IPR001789">
    <property type="entry name" value="Sig_transdc_resp-reg_receiver"/>
</dbReference>
<protein>
    <submittedName>
        <fullName evidence="3">Response regulator</fullName>
    </submittedName>
</protein>
<dbReference type="AlphaFoldDB" id="A0A3D8YHK8"/>
<feature type="domain" description="Response regulatory" evidence="2">
    <location>
        <begin position="5"/>
        <end position="133"/>
    </location>
</feature>
<evidence type="ECO:0000256" key="1">
    <source>
        <dbReference type="PROSITE-ProRule" id="PRU00169"/>
    </source>
</evidence>
<dbReference type="InterPro" id="IPR052893">
    <property type="entry name" value="TCS_response_regulator"/>
</dbReference>
<sequence>MKNIRVTLVEDSEIFTYIVRKMLASFPFGEIDFQTFEDGLQALDYFRENKYSPELLPDVLFLDINMPVMTGWELLDALSRDKFEFVNNIPVYILSSSDSITDTQQVKNYPFLNGYLTKPLKKDELFRLIRQVG</sequence>
<dbReference type="EMBL" id="QNUL01000001">
    <property type="protein sequence ID" value="REA64007.1"/>
    <property type="molecule type" value="Genomic_DNA"/>
</dbReference>
<dbReference type="Gene3D" id="3.40.50.2300">
    <property type="match status" value="1"/>
</dbReference>
<dbReference type="InterPro" id="IPR011006">
    <property type="entry name" value="CheY-like_superfamily"/>
</dbReference>
<gene>
    <name evidence="3" type="ORF">DSL64_00085</name>
</gene>
<feature type="modified residue" description="4-aspartylphosphate" evidence="1">
    <location>
        <position position="63"/>
    </location>
</feature>
<accession>A0A3D8YHK8</accession>
<evidence type="ECO:0000313" key="3">
    <source>
        <dbReference type="EMBL" id="REA64007.1"/>
    </source>
</evidence>
<dbReference type="PANTHER" id="PTHR44520:SF2">
    <property type="entry name" value="RESPONSE REGULATOR RCP1"/>
    <property type="match status" value="1"/>
</dbReference>
<reference evidence="3 4" key="1">
    <citation type="submission" date="2018-07" db="EMBL/GenBank/DDBJ databases">
        <title>Dyadobacter roseus sp. nov., isolated from rose rhizosphere soil.</title>
        <authorList>
            <person name="Chen L."/>
        </authorList>
    </citation>
    <scope>NUCLEOTIDE SEQUENCE [LARGE SCALE GENOMIC DNA]</scope>
    <source>
        <strain evidence="3 4">RS19</strain>
    </source>
</reference>